<organism evidence="4 5">
    <name type="scientific">Falsihalocynthiibacter arcticus</name>
    <dbReference type="NCBI Taxonomy" id="1579316"/>
    <lineage>
        <taxon>Bacteria</taxon>
        <taxon>Pseudomonadati</taxon>
        <taxon>Pseudomonadota</taxon>
        <taxon>Alphaproteobacteria</taxon>
        <taxon>Rhodobacterales</taxon>
        <taxon>Roseobacteraceae</taxon>
        <taxon>Falsihalocynthiibacter</taxon>
    </lineage>
</organism>
<dbReference type="OrthoDB" id="3389160at2"/>
<feature type="domain" description="N-acetyltransferase" evidence="3">
    <location>
        <begin position="26"/>
        <end position="177"/>
    </location>
</feature>
<dbReference type="CDD" id="cd04301">
    <property type="entry name" value="NAT_SF"/>
    <property type="match status" value="1"/>
</dbReference>
<dbReference type="AlphaFoldDB" id="A0A126UYA6"/>
<evidence type="ECO:0000256" key="2">
    <source>
        <dbReference type="ARBA" id="ARBA00023315"/>
    </source>
</evidence>
<evidence type="ECO:0000256" key="1">
    <source>
        <dbReference type="ARBA" id="ARBA00022679"/>
    </source>
</evidence>
<dbReference type="InterPro" id="IPR000182">
    <property type="entry name" value="GNAT_dom"/>
</dbReference>
<accession>A0A126UYA6</accession>
<dbReference type="PROSITE" id="PS51186">
    <property type="entry name" value="GNAT"/>
    <property type="match status" value="1"/>
</dbReference>
<dbReference type="RefSeq" id="WP_039003990.1">
    <property type="nucleotide sequence ID" value="NZ_CP014327.1"/>
</dbReference>
<evidence type="ECO:0000259" key="3">
    <source>
        <dbReference type="PROSITE" id="PS51186"/>
    </source>
</evidence>
<gene>
    <name evidence="4" type="ORF">RC74_06955</name>
</gene>
<dbReference type="KEGG" id="hat:RC74_06955"/>
<proteinExistence type="predicted"/>
<dbReference type="Pfam" id="PF00583">
    <property type="entry name" value="Acetyltransf_1"/>
    <property type="match status" value="1"/>
</dbReference>
<dbReference type="EMBL" id="CP014327">
    <property type="protein sequence ID" value="AML51048.1"/>
    <property type="molecule type" value="Genomic_DNA"/>
</dbReference>
<sequence>MTDLSHNITELDAIDIAKYIEDLCRVLMDSVADGAAISFMAPLTKAEAKRFWAHDVRSAVEAGSRHLFGAFVDEKLVGTVQLVIGMPPNQPHRSEISKMIVHPDGRRRGLGTALMNEALAFAKGAGKTLVTLDTRTGDVSAPLYKGVGFIEAGIIPDFAFDPDGLAKHSTTYMYRYL</sequence>
<dbReference type="Proteomes" id="UP000070371">
    <property type="component" value="Chromosome"/>
</dbReference>
<name>A0A126UYA6_9RHOB</name>
<keyword evidence="5" id="KW-1185">Reference proteome</keyword>
<dbReference type="InterPro" id="IPR050832">
    <property type="entry name" value="Bact_Acetyltransf"/>
</dbReference>
<keyword evidence="1 4" id="KW-0808">Transferase</keyword>
<evidence type="ECO:0000313" key="4">
    <source>
        <dbReference type="EMBL" id="AML51048.1"/>
    </source>
</evidence>
<protein>
    <submittedName>
        <fullName evidence="4">Acetyltransferase</fullName>
    </submittedName>
</protein>
<dbReference type="PANTHER" id="PTHR43877">
    <property type="entry name" value="AMINOALKYLPHOSPHONATE N-ACETYLTRANSFERASE-RELATED-RELATED"/>
    <property type="match status" value="1"/>
</dbReference>
<keyword evidence="2" id="KW-0012">Acyltransferase</keyword>
<reference evidence="4 5" key="1">
    <citation type="submission" date="2016-02" db="EMBL/GenBank/DDBJ databases">
        <title>Complete genome sequence of Halocynthiibacter arcticus PAMC 20958t from arctic marine sediment.</title>
        <authorList>
            <person name="Lee Y.M."/>
            <person name="Baek K."/>
            <person name="Lee H.K."/>
            <person name="Shin S.C."/>
        </authorList>
    </citation>
    <scope>NUCLEOTIDE SEQUENCE [LARGE SCALE GENOMIC DNA]</scope>
    <source>
        <strain evidence="4">PAMC 20958</strain>
    </source>
</reference>
<dbReference type="Gene3D" id="3.40.630.30">
    <property type="match status" value="1"/>
</dbReference>
<dbReference type="STRING" id="1579316.RC74_06955"/>
<evidence type="ECO:0000313" key="5">
    <source>
        <dbReference type="Proteomes" id="UP000070371"/>
    </source>
</evidence>
<dbReference type="SUPFAM" id="SSF55729">
    <property type="entry name" value="Acyl-CoA N-acyltransferases (Nat)"/>
    <property type="match status" value="1"/>
</dbReference>
<dbReference type="InterPro" id="IPR016181">
    <property type="entry name" value="Acyl_CoA_acyltransferase"/>
</dbReference>
<dbReference type="GO" id="GO:0016747">
    <property type="term" value="F:acyltransferase activity, transferring groups other than amino-acyl groups"/>
    <property type="evidence" value="ECO:0007669"/>
    <property type="project" value="InterPro"/>
</dbReference>